<dbReference type="InterPro" id="IPR013786">
    <property type="entry name" value="AcylCoA_DH/ox_N"/>
</dbReference>
<accession>A0A7R9LPI2</accession>
<keyword evidence="4 8" id="KW-0285">Flavoprotein</keyword>
<dbReference type="SUPFAM" id="SSF56645">
    <property type="entry name" value="Acyl-CoA dehydrogenase NM domain-like"/>
    <property type="match status" value="2"/>
</dbReference>
<evidence type="ECO:0000256" key="7">
    <source>
        <dbReference type="ARBA" id="ARBA00047882"/>
    </source>
</evidence>
<dbReference type="Proteomes" id="UP000728032">
    <property type="component" value="Unassembled WGS sequence"/>
</dbReference>
<dbReference type="InterPro" id="IPR009075">
    <property type="entry name" value="AcylCo_DH/oxidase_C"/>
</dbReference>
<evidence type="ECO:0000313" key="12">
    <source>
        <dbReference type="EMBL" id="CAD7645473.1"/>
    </source>
</evidence>
<evidence type="ECO:0000259" key="11">
    <source>
        <dbReference type="Pfam" id="PF02771"/>
    </source>
</evidence>
<dbReference type="SUPFAM" id="SSF47203">
    <property type="entry name" value="Acyl-CoA dehydrogenase C-terminal domain-like"/>
    <property type="match status" value="1"/>
</dbReference>
<proteinExistence type="inferred from homology"/>
<dbReference type="EMBL" id="OC916862">
    <property type="protein sequence ID" value="CAD7645473.1"/>
    <property type="molecule type" value="Genomic_DNA"/>
</dbReference>
<dbReference type="InterPro" id="IPR046373">
    <property type="entry name" value="Acyl-CoA_Oxase/DH_mid-dom_sf"/>
</dbReference>
<evidence type="ECO:0000259" key="9">
    <source>
        <dbReference type="Pfam" id="PF00441"/>
    </source>
</evidence>
<keyword evidence="5 8" id="KW-0274">FAD</keyword>
<keyword evidence="13" id="KW-1185">Reference proteome</keyword>
<dbReference type="OrthoDB" id="434771at2759"/>
<dbReference type="GO" id="GO:0005739">
    <property type="term" value="C:mitochondrion"/>
    <property type="evidence" value="ECO:0007669"/>
    <property type="project" value="TreeGrafter"/>
</dbReference>
<dbReference type="EMBL" id="CAJPVJ010002037">
    <property type="protein sequence ID" value="CAG2165686.1"/>
    <property type="molecule type" value="Genomic_DNA"/>
</dbReference>
<gene>
    <name evidence="12" type="ORF">ONB1V03_LOCUS5224</name>
</gene>
<name>A0A7R9LPI2_9ACAR</name>
<evidence type="ECO:0000256" key="2">
    <source>
        <dbReference type="ARBA" id="ARBA00009347"/>
    </source>
</evidence>
<dbReference type="InterPro" id="IPR037069">
    <property type="entry name" value="AcylCoA_DH/ox_N_sf"/>
</dbReference>
<dbReference type="InterPro" id="IPR050741">
    <property type="entry name" value="Acyl-CoA_dehydrogenase"/>
</dbReference>
<feature type="domain" description="Acyl-CoA oxidase/dehydrogenase middle" evidence="10">
    <location>
        <begin position="158"/>
        <end position="257"/>
    </location>
</feature>
<dbReference type="Pfam" id="PF02771">
    <property type="entry name" value="Acyl-CoA_dh_N"/>
    <property type="match status" value="1"/>
</dbReference>
<feature type="domain" description="Acyl-CoA dehydrogenase/oxidase C-terminal" evidence="9">
    <location>
        <begin position="422"/>
        <end position="527"/>
    </location>
</feature>
<dbReference type="Pfam" id="PF00441">
    <property type="entry name" value="Acyl-CoA_dh_1"/>
    <property type="match status" value="1"/>
</dbReference>
<dbReference type="InterPro" id="IPR036250">
    <property type="entry name" value="AcylCo_DH-like_C"/>
</dbReference>
<organism evidence="12">
    <name type="scientific">Oppiella nova</name>
    <dbReference type="NCBI Taxonomy" id="334625"/>
    <lineage>
        <taxon>Eukaryota</taxon>
        <taxon>Metazoa</taxon>
        <taxon>Ecdysozoa</taxon>
        <taxon>Arthropoda</taxon>
        <taxon>Chelicerata</taxon>
        <taxon>Arachnida</taxon>
        <taxon>Acari</taxon>
        <taxon>Acariformes</taxon>
        <taxon>Sarcoptiformes</taxon>
        <taxon>Oribatida</taxon>
        <taxon>Brachypylina</taxon>
        <taxon>Oppioidea</taxon>
        <taxon>Oppiidae</taxon>
        <taxon>Oppiella</taxon>
    </lineage>
</organism>
<feature type="domain" description="Acyl-CoA dehydrogenase/oxidase N-terminal" evidence="11">
    <location>
        <begin position="42"/>
        <end position="150"/>
    </location>
</feature>
<dbReference type="GO" id="GO:0051793">
    <property type="term" value="P:medium-chain fatty acid catabolic process"/>
    <property type="evidence" value="ECO:0007669"/>
    <property type="project" value="TreeGrafter"/>
</dbReference>
<dbReference type="InterPro" id="IPR006091">
    <property type="entry name" value="Acyl-CoA_Oxase/DH_mid-dom"/>
</dbReference>
<dbReference type="Gene3D" id="1.20.140.10">
    <property type="entry name" value="Butyryl-CoA Dehydrogenase, subunit A, domain 3"/>
    <property type="match status" value="2"/>
</dbReference>
<feature type="domain" description="Acyl-CoA oxidase/dehydrogenase middle" evidence="10">
    <location>
        <begin position="311"/>
        <end position="410"/>
    </location>
</feature>
<evidence type="ECO:0000256" key="6">
    <source>
        <dbReference type="ARBA" id="ARBA00023002"/>
    </source>
</evidence>
<dbReference type="Gene3D" id="1.10.540.10">
    <property type="entry name" value="Acyl-CoA dehydrogenase/oxidase, N-terminal domain"/>
    <property type="match status" value="2"/>
</dbReference>
<evidence type="ECO:0000256" key="5">
    <source>
        <dbReference type="ARBA" id="ARBA00022827"/>
    </source>
</evidence>
<dbReference type="Gene3D" id="2.40.110.10">
    <property type="entry name" value="Butyryl-CoA Dehydrogenase, subunit A, domain 2"/>
    <property type="match status" value="2"/>
</dbReference>
<dbReference type="PANTHER" id="PTHR48083">
    <property type="entry name" value="MEDIUM-CHAIN SPECIFIC ACYL-COA DEHYDROGENASE, MITOCHONDRIAL-RELATED"/>
    <property type="match status" value="1"/>
</dbReference>
<evidence type="ECO:0000256" key="3">
    <source>
        <dbReference type="ARBA" id="ARBA00019125"/>
    </source>
</evidence>
<evidence type="ECO:0000256" key="4">
    <source>
        <dbReference type="ARBA" id="ARBA00022630"/>
    </source>
</evidence>
<comment type="similarity">
    <text evidence="2 8">Belongs to the acyl-CoA dehydrogenase family.</text>
</comment>
<dbReference type="PANTHER" id="PTHR48083:SF2">
    <property type="entry name" value="MEDIUM-CHAIN SPECIFIC ACYL-COA DEHYDROGENASE, MITOCHONDRIAL"/>
    <property type="match status" value="1"/>
</dbReference>
<dbReference type="PROSITE" id="PS00073">
    <property type="entry name" value="ACYL_COA_DH_2"/>
    <property type="match status" value="1"/>
</dbReference>
<dbReference type="GO" id="GO:0070991">
    <property type="term" value="F:medium-chain fatty acyl-CoA dehydrogenase activity"/>
    <property type="evidence" value="ECO:0007669"/>
    <property type="project" value="UniProtKB-EC"/>
</dbReference>
<comment type="catalytic activity">
    <reaction evidence="7">
        <text>a medium-chain 2,3-saturated fatty acyl-CoA + oxidized [electron-transfer flavoprotein] + H(+) = a medium-chain (2E)-enoyl-CoA + reduced [electron-transfer flavoprotein]</text>
        <dbReference type="Rhea" id="RHEA:14477"/>
        <dbReference type="Rhea" id="RHEA-COMP:10685"/>
        <dbReference type="Rhea" id="RHEA-COMP:10686"/>
        <dbReference type="ChEBI" id="CHEBI:15378"/>
        <dbReference type="ChEBI" id="CHEBI:57692"/>
        <dbReference type="ChEBI" id="CHEBI:58307"/>
        <dbReference type="ChEBI" id="CHEBI:83723"/>
        <dbReference type="ChEBI" id="CHEBI:83726"/>
        <dbReference type="EC" id="1.3.8.7"/>
    </reaction>
</comment>
<dbReference type="InterPro" id="IPR006089">
    <property type="entry name" value="Acyl-CoA_DH_CS"/>
</dbReference>
<evidence type="ECO:0000313" key="13">
    <source>
        <dbReference type="Proteomes" id="UP000728032"/>
    </source>
</evidence>
<keyword evidence="6 8" id="KW-0560">Oxidoreductase</keyword>
<protein>
    <recommendedName>
        <fullName evidence="3">Medium-chain specific acyl-CoA dehydrogenase, mitochondrial</fullName>
    </recommendedName>
</protein>
<dbReference type="GO" id="GO:0050660">
    <property type="term" value="F:flavin adenine dinucleotide binding"/>
    <property type="evidence" value="ECO:0007669"/>
    <property type="project" value="InterPro"/>
</dbReference>
<dbReference type="FunFam" id="2.40.110.10:FF:000006">
    <property type="entry name" value="very long-chain specific acyl-CoA dehydrogenase, mitochondrial"/>
    <property type="match status" value="2"/>
</dbReference>
<sequence length="606" mass="65365">MCSLVPRVLQLNLLRNPKCLTYNVLKRLNSSQTTSGFNFELTSEQKSLQELAQKFAKEEIIPRAAHYDQTGDFPWDLVKQAQEVGLRNLGVPSQYGGAGLPLFDTCLISESLNYGCTGIQSAINSTGLAQAPVILFGNEDQKRQYLGRMTGSEALCAAYCTTEPGAGSDVASITSKAVQNKDGDYVLNGQKMWITNGGVANWYFVLARTNPDPKAPPSKAFTGLIVEANSAGVVPGRKEDMLGQRASDTRGVSFENVVVPKGEALSYGCSGIALAISSSGLPQAPVILFGNEGQKREYLGRMTGSEVLCAAYCTTEPGAGSDVAGVKTHAVRNKDGDYVLNGQKMWITNGGVANWYFVLARTNPDPKAPPSKAFTGFIVEANSAGVVPGRKEDMLGQRASDTRGVTFENVVVPKGNVLGEEGMGFRIAMGAFDLTRAPVGCGAVGLAQRAFDESVKWSFERHTFGVPIREHQAIQFMLADMAIGIETSRMAVQRACWDYDTGRRNTYWASIAKCWAGDVANKAAADADTGRRNTYWASIAKCWAGDVANKAAADAVQIFGGAGFNKEYPVEKLLRDAKIYQIYEGTAQIQRIIIARELLSEAKKTL</sequence>
<dbReference type="FunFam" id="1.10.540.10:FF:000010">
    <property type="entry name" value="Medium-chain specific acyl-CoA dehydrogenase, mitochondrial"/>
    <property type="match status" value="1"/>
</dbReference>
<evidence type="ECO:0000256" key="1">
    <source>
        <dbReference type="ARBA" id="ARBA00001974"/>
    </source>
</evidence>
<dbReference type="InterPro" id="IPR009100">
    <property type="entry name" value="AcylCoA_DH/oxidase_NM_dom_sf"/>
</dbReference>
<dbReference type="Pfam" id="PF02770">
    <property type="entry name" value="Acyl-CoA_dh_M"/>
    <property type="match status" value="2"/>
</dbReference>
<comment type="cofactor">
    <cofactor evidence="1 8">
        <name>FAD</name>
        <dbReference type="ChEBI" id="CHEBI:57692"/>
    </cofactor>
</comment>
<reference evidence="12" key="1">
    <citation type="submission" date="2020-11" db="EMBL/GenBank/DDBJ databases">
        <authorList>
            <person name="Tran Van P."/>
        </authorList>
    </citation>
    <scope>NUCLEOTIDE SEQUENCE</scope>
</reference>
<evidence type="ECO:0000256" key="8">
    <source>
        <dbReference type="RuleBase" id="RU362125"/>
    </source>
</evidence>
<dbReference type="AlphaFoldDB" id="A0A7R9LPI2"/>
<dbReference type="FunFam" id="1.20.140.10:FF:000011">
    <property type="entry name" value="Medium-chain specific acyl-CoA dehydrogenase, mitochondrial"/>
    <property type="match status" value="1"/>
</dbReference>
<evidence type="ECO:0000259" key="10">
    <source>
        <dbReference type="Pfam" id="PF02770"/>
    </source>
</evidence>